<name>A0ABP9LII8_9RHOB</name>
<organism evidence="5 6">
    <name type="scientific">[Roseibacterium] beibuensis</name>
    <dbReference type="NCBI Taxonomy" id="1193142"/>
    <lineage>
        <taxon>Bacteria</taxon>
        <taxon>Pseudomonadati</taxon>
        <taxon>Pseudomonadota</taxon>
        <taxon>Alphaproteobacteria</taxon>
        <taxon>Rhodobacterales</taxon>
        <taxon>Roseobacteraceae</taxon>
        <taxon>Roseicyclus</taxon>
    </lineage>
</organism>
<comment type="caution">
    <text evidence="5">The sequence shown here is derived from an EMBL/GenBank/DDBJ whole genome shotgun (WGS) entry which is preliminary data.</text>
</comment>
<keyword evidence="3" id="KW-0520">NAD</keyword>
<dbReference type="InterPro" id="IPR029753">
    <property type="entry name" value="D-isomer_DH_CS"/>
</dbReference>
<feature type="domain" description="D-isomer specific 2-hydroxyacid dehydrogenase NAD-binding" evidence="4">
    <location>
        <begin position="111"/>
        <end position="279"/>
    </location>
</feature>
<dbReference type="PROSITE" id="PS00065">
    <property type="entry name" value="D_2_HYDROXYACID_DH_1"/>
    <property type="match status" value="1"/>
</dbReference>
<dbReference type="InterPro" id="IPR029752">
    <property type="entry name" value="D-isomer_DH_CS1"/>
</dbReference>
<keyword evidence="6" id="KW-1185">Reference proteome</keyword>
<evidence type="ECO:0000259" key="4">
    <source>
        <dbReference type="Pfam" id="PF02826"/>
    </source>
</evidence>
<dbReference type="Proteomes" id="UP001499910">
    <property type="component" value="Unassembled WGS sequence"/>
</dbReference>
<dbReference type="SUPFAM" id="SSF51735">
    <property type="entry name" value="NAD(P)-binding Rossmann-fold domains"/>
    <property type="match status" value="1"/>
</dbReference>
<dbReference type="InterPro" id="IPR036291">
    <property type="entry name" value="NAD(P)-bd_dom_sf"/>
</dbReference>
<dbReference type="PANTHER" id="PTHR43333">
    <property type="entry name" value="2-HACID_DH_C DOMAIN-CONTAINING PROTEIN"/>
    <property type="match status" value="1"/>
</dbReference>
<evidence type="ECO:0000256" key="2">
    <source>
        <dbReference type="ARBA" id="ARBA00023002"/>
    </source>
</evidence>
<gene>
    <name evidence="5" type="ORF">GCM10023209_26990</name>
</gene>
<dbReference type="Gene3D" id="3.40.50.720">
    <property type="entry name" value="NAD(P)-binding Rossmann-like Domain"/>
    <property type="match status" value="2"/>
</dbReference>
<accession>A0ABP9LII8</accession>
<comment type="similarity">
    <text evidence="1">Belongs to the D-isomer specific 2-hydroxyacid dehydrogenase family.</text>
</comment>
<evidence type="ECO:0000256" key="1">
    <source>
        <dbReference type="ARBA" id="ARBA00005854"/>
    </source>
</evidence>
<protein>
    <submittedName>
        <fullName evidence="5">Glyoxylate/hydroxypyruvate reductase A</fullName>
    </submittedName>
</protein>
<keyword evidence="2" id="KW-0560">Oxidoreductase</keyword>
<dbReference type="InterPro" id="IPR006140">
    <property type="entry name" value="D-isomer_DH_NAD-bd"/>
</dbReference>
<evidence type="ECO:0000313" key="5">
    <source>
        <dbReference type="EMBL" id="GAA5077111.1"/>
    </source>
</evidence>
<dbReference type="PROSITE" id="PS00671">
    <property type="entry name" value="D_2_HYDROXYACID_DH_3"/>
    <property type="match status" value="1"/>
</dbReference>
<evidence type="ECO:0000256" key="3">
    <source>
        <dbReference type="ARBA" id="ARBA00023027"/>
    </source>
</evidence>
<evidence type="ECO:0000313" key="6">
    <source>
        <dbReference type="Proteomes" id="UP001499910"/>
    </source>
</evidence>
<reference evidence="6" key="1">
    <citation type="journal article" date="2019" name="Int. J. Syst. Evol. Microbiol.">
        <title>The Global Catalogue of Microorganisms (GCM) 10K type strain sequencing project: providing services to taxonomists for standard genome sequencing and annotation.</title>
        <authorList>
            <consortium name="The Broad Institute Genomics Platform"/>
            <consortium name="The Broad Institute Genome Sequencing Center for Infectious Disease"/>
            <person name="Wu L."/>
            <person name="Ma J."/>
        </authorList>
    </citation>
    <scope>NUCLEOTIDE SEQUENCE [LARGE SCALE GENOMIC DNA]</scope>
    <source>
        <strain evidence="6">JCM 18015</strain>
    </source>
</reference>
<dbReference type="EMBL" id="BAABHW010000004">
    <property type="protein sequence ID" value="GAA5077111.1"/>
    <property type="molecule type" value="Genomic_DNA"/>
</dbReference>
<sequence length="314" mass="33713">MTNLPVILFAAKPQRWGQYEAPLRAALADAGLGDATLVTEAAPETVDYIVYAPNSDVQDFTPYTRLKAVLNLWAGVEDVVHNKTLRVPLARMVDDGLTEGMVEWVTGHVLRHHLGMDAHIHGQDGVWRAGIVPPLARDRRVGVLGLGALGSACAKALHGLNFDVTGWSRSPKSIDGTTTTHGEDGLADTLARSEILVLLLPDTPGTQNILNARTLALMPKGAMIVNPGRGPLIDDDALLAALDSGQIGHATLDVFRTEPLPPAHPFWAHPSVTVTPHIASETRPGSASRVIVENIRRGEDGLPFLHLVDRDLGY</sequence>
<proteinExistence type="inferred from homology"/>
<dbReference type="PANTHER" id="PTHR43333:SF1">
    <property type="entry name" value="D-ISOMER SPECIFIC 2-HYDROXYACID DEHYDROGENASE NAD-BINDING DOMAIN-CONTAINING PROTEIN"/>
    <property type="match status" value="1"/>
</dbReference>
<dbReference type="RefSeq" id="WP_259549745.1">
    <property type="nucleotide sequence ID" value="NZ_BAABHW010000004.1"/>
</dbReference>
<dbReference type="Pfam" id="PF02826">
    <property type="entry name" value="2-Hacid_dh_C"/>
    <property type="match status" value="1"/>
</dbReference>
<dbReference type="CDD" id="cd12164">
    <property type="entry name" value="GDH_like_2"/>
    <property type="match status" value="1"/>
</dbReference>